<evidence type="ECO:0000313" key="3">
    <source>
        <dbReference type="Proteomes" id="UP001056708"/>
    </source>
</evidence>
<evidence type="ECO:0000313" key="2">
    <source>
        <dbReference type="EMBL" id="USR89912.1"/>
    </source>
</evidence>
<evidence type="ECO:0000256" key="1">
    <source>
        <dbReference type="SAM" id="MobiDB-lite"/>
    </source>
</evidence>
<gene>
    <name evidence="2" type="ORF">NEA10_13720</name>
</gene>
<sequence length="345" mass="40254">MKTPNANFDQPWKEAIEDYLEQFLEFFFPQVQALVDWSRGYESLDKELQQISPGAESGEREGDKLFKVWQKNGEAAYLLIHVEIQSQRDNLFEERMYVYHYRSFDIHKRVISLAILGDDQPNWRPAGYGYELAGCSLEFKFPQVKLLDYESQWSSLENSSNPFALLVMAHLKTQATRGNAQDREGWKWTLVQLLYERDYTEEEVIRFFRVLDWMMTLPSVLQESFDSKLRQYQEERNMPILSNIERRALETGRQEGLQEGRQEGLQEGRQEGLQEGLQEGRQEGLLEATRVAIAEVLRARFGPVPTTGLERVNQIRDESQLRRLLQGAALVESWGSFEELLEELG</sequence>
<accession>A0ABY5AL96</accession>
<dbReference type="Proteomes" id="UP001056708">
    <property type="component" value="Chromosome"/>
</dbReference>
<reference evidence="2" key="1">
    <citation type="submission" date="2022-06" db="EMBL/GenBank/DDBJ databases">
        <title>Genome sequence of Phormidium yuhuli AB48 isolated from an industrial photobioreactor environment.</title>
        <authorList>
            <person name="Qiu Y."/>
            <person name="Noonan A.J.C."/>
            <person name="Dofher K."/>
            <person name="Koch M."/>
            <person name="Kieft B."/>
            <person name="Lin X."/>
            <person name="Ziels R.M."/>
            <person name="Hallam S.J."/>
        </authorList>
    </citation>
    <scope>NUCLEOTIDE SEQUENCE</scope>
    <source>
        <strain evidence="2">AB48</strain>
    </source>
</reference>
<feature type="region of interest" description="Disordered" evidence="1">
    <location>
        <begin position="252"/>
        <end position="278"/>
    </location>
</feature>
<name>A0ABY5AL96_9CYAN</name>
<protein>
    <submittedName>
        <fullName evidence="2">Transposase</fullName>
    </submittedName>
</protein>
<keyword evidence="3" id="KW-1185">Reference proteome</keyword>
<dbReference type="PANTHER" id="PTHR35586:SF1">
    <property type="entry name" value="SLL1691 PROTEIN"/>
    <property type="match status" value="1"/>
</dbReference>
<proteinExistence type="predicted"/>
<dbReference type="EMBL" id="CP098611">
    <property type="protein sequence ID" value="USR89912.1"/>
    <property type="molecule type" value="Genomic_DNA"/>
</dbReference>
<dbReference type="PANTHER" id="PTHR35586">
    <property type="entry name" value="SLL1691 PROTEIN"/>
    <property type="match status" value="1"/>
</dbReference>
<dbReference type="RefSeq" id="WP_252661258.1">
    <property type="nucleotide sequence ID" value="NZ_CP098611.1"/>
</dbReference>
<organism evidence="2 3">
    <name type="scientific">Phormidium yuhuli AB48</name>
    <dbReference type="NCBI Taxonomy" id="2940671"/>
    <lineage>
        <taxon>Bacteria</taxon>
        <taxon>Bacillati</taxon>
        <taxon>Cyanobacteriota</taxon>
        <taxon>Cyanophyceae</taxon>
        <taxon>Oscillatoriophycideae</taxon>
        <taxon>Oscillatoriales</taxon>
        <taxon>Oscillatoriaceae</taxon>
        <taxon>Phormidium</taxon>
        <taxon>Phormidium yuhuli</taxon>
    </lineage>
</organism>